<dbReference type="InterPro" id="IPR016181">
    <property type="entry name" value="Acyl_CoA_acyltransferase"/>
</dbReference>
<dbReference type="PROSITE" id="PS51186">
    <property type="entry name" value="GNAT"/>
    <property type="match status" value="1"/>
</dbReference>
<evidence type="ECO:0000313" key="5">
    <source>
        <dbReference type="Proteomes" id="UP000193467"/>
    </source>
</evidence>
<proteinExistence type="predicted"/>
<gene>
    <name evidence="4" type="ORF">BCR35DRAFT_279288</name>
</gene>
<sequence>MSLLRPFSASDLFDFNAINLDVWTETYGVSYYLTYLSNWPDLFSVVESAGGEGRITGGGEGGGLMGYVMGKTEGQGQEWHAHVSAITVSPGHRRLGLASLMMDLLEKVGEGVHSWFVDLFVRESNDLAIGLYESLGYIIYRRVKDYYGGGPKGKDEDGFDMRKPLSRDRHQTSIRLPGGATDGRKVVVRPEDVYF</sequence>
<evidence type="ECO:0000256" key="2">
    <source>
        <dbReference type="ARBA" id="ARBA00023315"/>
    </source>
</evidence>
<dbReference type="InterPro" id="IPR051646">
    <property type="entry name" value="NatB_acetyltransferase_subunit"/>
</dbReference>
<organism evidence="4 5">
    <name type="scientific">Leucosporidium creatinivorum</name>
    <dbReference type="NCBI Taxonomy" id="106004"/>
    <lineage>
        <taxon>Eukaryota</taxon>
        <taxon>Fungi</taxon>
        <taxon>Dikarya</taxon>
        <taxon>Basidiomycota</taxon>
        <taxon>Pucciniomycotina</taxon>
        <taxon>Microbotryomycetes</taxon>
        <taxon>Leucosporidiales</taxon>
        <taxon>Leucosporidium</taxon>
    </lineage>
</organism>
<dbReference type="OrthoDB" id="10264728at2759"/>
<dbReference type="GO" id="GO:0031416">
    <property type="term" value="C:NatB complex"/>
    <property type="evidence" value="ECO:0007669"/>
    <property type="project" value="TreeGrafter"/>
</dbReference>
<protein>
    <submittedName>
        <fullName evidence="4">Acyl-CoA N-acyltransferase</fullName>
    </submittedName>
</protein>
<name>A0A1Y2F8C2_9BASI</name>
<reference evidence="4 5" key="1">
    <citation type="submission" date="2016-07" db="EMBL/GenBank/DDBJ databases">
        <title>Pervasive Adenine N6-methylation of Active Genes in Fungi.</title>
        <authorList>
            <consortium name="DOE Joint Genome Institute"/>
            <person name="Mondo S.J."/>
            <person name="Dannebaum R.O."/>
            <person name="Kuo R.C."/>
            <person name="Labutti K."/>
            <person name="Haridas S."/>
            <person name="Kuo A."/>
            <person name="Salamov A."/>
            <person name="Ahrendt S.R."/>
            <person name="Lipzen A."/>
            <person name="Sullivan W."/>
            <person name="Andreopoulos W.B."/>
            <person name="Clum A."/>
            <person name="Lindquist E."/>
            <person name="Daum C."/>
            <person name="Ramamoorthy G.K."/>
            <person name="Gryganskyi A."/>
            <person name="Culley D."/>
            <person name="Magnuson J.K."/>
            <person name="James T.Y."/>
            <person name="O'Malley M.A."/>
            <person name="Stajich J.E."/>
            <person name="Spatafora J.W."/>
            <person name="Visel A."/>
            <person name="Grigoriev I.V."/>
        </authorList>
    </citation>
    <scope>NUCLEOTIDE SEQUENCE [LARGE SCALE GENOMIC DNA]</scope>
    <source>
        <strain evidence="4 5">62-1032</strain>
    </source>
</reference>
<dbReference type="EMBL" id="MCGR01000026">
    <property type="protein sequence ID" value="ORY79714.1"/>
    <property type="molecule type" value="Genomic_DNA"/>
</dbReference>
<dbReference type="Pfam" id="PF00583">
    <property type="entry name" value="Acetyltransf_1"/>
    <property type="match status" value="1"/>
</dbReference>
<accession>A0A1Y2F8C2</accession>
<comment type="caution">
    <text evidence="4">The sequence shown here is derived from an EMBL/GenBank/DDBJ whole genome shotgun (WGS) entry which is preliminary data.</text>
</comment>
<dbReference type="AlphaFoldDB" id="A0A1Y2F8C2"/>
<keyword evidence="2 4" id="KW-0012">Acyltransferase</keyword>
<dbReference type="STRING" id="106004.A0A1Y2F8C2"/>
<dbReference type="PANTHER" id="PTHR45910:SF1">
    <property type="entry name" value="N-ALPHA-ACETYLTRANSFERASE 20"/>
    <property type="match status" value="1"/>
</dbReference>
<dbReference type="Gene3D" id="3.40.630.30">
    <property type="match status" value="1"/>
</dbReference>
<dbReference type="CDD" id="cd04301">
    <property type="entry name" value="NAT_SF"/>
    <property type="match status" value="1"/>
</dbReference>
<evidence type="ECO:0000313" key="4">
    <source>
        <dbReference type="EMBL" id="ORY79714.1"/>
    </source>
</evidence>
<feature type="domain" description="N-acetyltransferase" evidence="3">
    <location>
        <begin position="2"/>
        <end position="166"/>
    </location>
</feature>
<dbReference type="GO" id="GO:0004596">
    <property type="term" value="F:protein-N-terminal amino-acid acetyltransferase activity"/>
    <property type="evidence" value="ECO:0007669"/>
    <property type="project" value="TreeGrafter"/>
</dbReference>
<dbReference type="InParanoid" id="A0A1Y2F8C2"/>
<dbReference type="InterPro" id="IPR000182">
    <property type="entry name" value="GNAT_dom"/>
</dbReference>
<keyword evidence="1 4" id="KW-0808">Transferase</keyword>
<dbReference type="FunCoup" id="A0A1Y2F8C2">
    <property type="interactions" value="386"/>
</dbReference>
<evidence type="ECO:0000259" key="3">
    <source>
        <dbReference type="PROSITE" id="PS51186"/>
    </source>
</evidence>
<evidence type="ECO:0000256" key="1">
    <source>
        <dbReference type="ARBA" id="ARBA00022679"/>
    </source>
</evidence>
<keyword evidence="5" id="KW-1185">Reference proteome</keyword>
<dbReference type="Proteomes" id="UP000193467">
    <property type="component" value="Unassembled WGS sequence"/>
</dbReference>
<dbReference type="PANTHER" id="PTHR45910">
    <property type="entry name" value="N-ALPHA-ACETYLTRANSFERASE 20"/>
    <property type="match status" value="1"/>
</dbReference>
<dbReference type="SUPFAM" id="SSF55729">
    <property type="entry name" value="Acyl-CoA N-acyltransferases (Nat)"/>
    <property type="match status" value="1"/>
</dbReference>